<dbReference type="Pfam" id="PF07963">
    <property type="entry name" value="N_methyl"/>
    <property type="match status" value="1"/>
</dbReference>
<dbReference type="Proteomes" id="UP000229901">
    <property type="component" value="Unassembled WGS sequence"/>
</dbReference>
<dbReference type="SUPFAM" id="SSF54523">
    <property type="entry name" value="Pili subunits"/>
    <property type="match status" value="1"/>
</dbReference>
<sequence>MKKGFTLIELLIVIAIIAILAVVVFVALNPLERFQDARDAQRWTDITAIREAVNVNLVDNNGTLLPAVSGLTDDSYYVVGTCASGADATCTAKTTQAACVDLAGLVTDGQLSSIPFDPSTGDSANTDYYIMIDANNSIAVGACDPEGGSAVSIAY</sequence>
<evidence type="ECO:0000313" key="3">
    <source>
        <dbReference type="Proteomes" id="UP000229901"/>
    </source>
</evidence>
<feature type="transmembrane region" description="Helical" evidence="1">
    <location>
        <begin position="7"/>
        <end position="28"/>
    </location>
</feature>
<accession>A0A2H0V4V6</accession>
<protein>
    <recommendedName>
        <fullName evidence="4">Pili assembly chaperone</fullName>
    </recommendedName>
</protein>
<evidence type="ECO:0000256" key="1">
    <source>
        <dbReference type="SAM" id="Phobius"/>
    </source>
</evidence>
<proteinExistence type="predicted"/>
<keyword evidence="1" id="KW-1133">Transmembrane helix</keyword>
<dbReference type="InterPro" id="IPR012902">
    <property type="entry name" value="N_methyl_site"/>
</dbReference>
<dbReference type="AlphaFoldDB" id="A0A2H0V4V6"/>
<dbReference type="PROSITE" id="PS00409">
    <property type="entry name" value="PROKAR_NTER_METHYL"/>
    <property type="match status" value="1"/>
</dbReference>
<evidence type="ECO:0008006" key="4">
    <source>
        <dbReference type="Google" id="ProtNLM"/>
    </source>
</evidence>
<dbReference type="NCBIfam" id="TIGR02532">
    <property type="entry name" value="IV_pilin_GFxxxE"/>
    <property type="match status" value="1"/>
</dbReference>
<gene>
    <name evidence="2" type="ORF">COT97_02825</name>
</gene>
<comment type="caution">
    <text evidence="2">The sequence shown here is derived from an EMBL/GenBank/DDBJ whole genome shotgun (WGS) entry which is preliminary data.</text>
</comment>
<organism evidence="2 3">
    <name type="scientific">Candidatus Falkowbacteria bacterium CG10_big_fil_rev_8_21_14_0_10_39_11</name>
    <dbReference type="NCBI Taxonomy" id="1974565"/>
    <lineage>
        <taxon>Bacteria</taxon>
        <taxon>Candidatus Falkowiibacteriota</taxon>
    </lineage>
</organism>
<dbReference type="Gene3D" id="3.30.700.10">
    <property type="entry name" value="Glycoprotein, Type 4 Pilin"/>
    <property type="match status" value="1"/>
</dbReference>
<dbReference type="EMBL" id="PFAP01000017">
    <property type="protein sequence ID" value="PIR94134.1"/>
    <property type="molecule type" value="Genomic_DNA"/>
</dbReference>
<reference evidence="3" key="1">
    <citation type="submission" date="2017-09" db="EMBL/GenBank/DDBJ databases">
        <title>Depth-based differentiation of microbial function through sediment-hosted aquifers and enrichment of novel symbionts in the deep terrestrial subsurface.</title>
        <authorList>
            <person name="Probst A.J."/>
            <person name="Ladd B."/>
            <person name="Jarett J.K."/>
            <person name="Geller-Mcgrath D.E."/>
            <person name="Sieber C.M.K."/>
            <person name="Emerson J.B."/>
            <person name="Anantharaman K."/>
            <person name="Thomas B.C."/>
            <person name="Malmstrom R."/>
            <person name="Stieglmeier M."/>
            <person name="Klingl A."/>
            <person name="Woyke T."/>
            <person name="Ryan C.M."/>
            <person name="Banfield J.F."/>
        </authorList>
    </citation>
    <scope>NUCLEOTIDE SEQUENCE [LARGE SCALE GENOMIC DNA]</scope>
</reference>
<dbReference type="InterPro" id="IPR045584">
    <property type="entry name" value="Pilin-like"/>
</dbReference>
<keyword evidence="1" id="KW-0812">Transmembrane</keyword>
<evidence type="ECO:0000313" key="2">
    <source>
        <dbReference type="EMBL" id="PIR94134.1"/>
    </source>
</evidence>
<keyword evidence="1" id="KW-0472">Membrane</keyword>
<name>A0A2H0V4V6_9BACT</name>